<protein>
    <recommendedName>
        <fullName evidence="13">Kinesin motor domain-containing protein</fullName>
    </recommendedName>
</protein>
<comment type="similarity">
    <text evidence="10">Belongs to the TRAFAC class myosin-kinesin ATPase superfamily. Kinesin family. KIN-5/BimC subfamily.</text>
</comment>
<evidence type="ECO:0000256" key="9">
    <source>
        <dbReference type="ARBA" id="ARBA00034488"/>
    </source>
</evidence>
<keyword evidence="7 11" id="KW-0505">Motor protein</keyword>
<gene>
    <name evidence="14" type="ORF">CDCA_CDCA15G4061</name>
</gene>
<keyword evidence="6" id="KW-0175">Coiled coil</keyword>
<dbReference type="GO" id="GO:0005524">
    <property type="term" value="F:ATP binding"/>
    <property type="evidence" value="ECO:0007669"/>
    <property type="project" value="UniProtKB-UniRule"/>
</dbReference>
<feature type="binding site" evidence="11">
    <location>
        <begin position="131"/>
        <end position="138"/>
    </location>
    <ligand>
        <name>ATP</name>
        <dbReference type="ChEBI" id="CHEBI:30616"/>
    </ligand>
</feature>
<comment type="similarity">
    <text evidence="9">Belongs to the TRAFAC class myosin-kinesin ATPase superfamily. Kinesin family. KIN-12 subfamily.</text>
</comment>
<evidence type="ECO:0000256" key="3">
    <source>
        <dbReference type="ARBA" id="ARBA00022701"/>
    </source>
</evidence>
<keyword evidence="4 11" id="KW-0547">Nucleotide-binding</keyword>
<comment type="subcellular location">
    <subcellularLocation>
        <location evidence="1">Cytoplasm</location>
        <location evidence="1">Cytoskeleton</location>
    </subcellularLocation>
</comment>
<dbReference type="InterPro" id="IPR036961">
    <property type="entry name" value="Kinesin_motor_dom_sf"/>
</dbReference>
<dbReference type="PROSITE" id="PS50067">
    <property type="entry name" value="KINESIN_MOTOR_2"/>
    <property type="match status" value="1"/>
</dbReference>
<dbReference type="PROSITE" id="PS00411">
    <property type="entry name" value="KINESIN_MOTOR_1"/>
    <property type="match status" value="1"/>
</dbReference>
<comment type="caution">
    <text evidence="14">The sequence shown here is derived from an EMBL/GenBank/DDBJ whole genome shotgun (WGS) entry which is preliminary data.</text>
</comment>
<keyword evidence="3" id="KW-0493">Microtubule</keyword>
<keyword evidence="5 11" id="KW-0067">ATP-binding</keyword>
<evidence type="ECO:0000259" key="13">
    <source>
        <dbReference type="PROSITE" id="PS50067"/>
    </source>
</evidence>
<dbReference type="SMART" id="SM00129">
    <property type="entry name" value="KISc"/>
    <property type="match status" value="1"/>
</dbReference>
<evidence type="ECO:0000256" key="7">
    <source>
        <dbReference type="ARBA" id="ARBA00023175"/>
    </source>
</evidence>
<dbReference type="SUPFAM" id="SSF52540">
    <property type="entry name" value="P-loop containing nucleoside triphosphate hydrolases"/>
    <property type="match status" value="1"/>
</dbReference>
<feature type="region of interest" description="Disordered" evidence="12">
    <location>
        <begin position="1051"/>
        <end position="1070"/>
    </location>
</feature>
<dbReference type="Proteomes" id="UP001301350">
    <property type="component" value="Unassembled WGS sequence"/>
</dbReference>
<dbReference type="PANTHER" id="PTHR37739:SF8">
    <property type="entry name" value="KINESIN-LIKE PROTEIN KIN-12D"/>
    <property type="match status" value="1"/>
</dbReference>
<feature type="domain" description="Kinesin motor" evidence="13">
    <location>
        <begin position="49"/>
        <end position="390"/>
    </location>
</feature>
<dbReference type="InterPro" id="IPR044986">
    <property type="entry name" value="KIF15/KIN-12"/>
</dbReference>
<feature type="compositionally biased region" description="Low complexity" evidence="12">
    <location>
        <begin position="9"/>
        <end position="25"/>
    </location>
</feature>
<accession>A0AAV9J0V6</accession>
<evidence type="ECO:0000256" key="12">
    <source>
        <dbReference type="SAM" id="MobiDB-lite"/>
    </source>
</evidence>
<dbReference type="InterPro" id="IPR019821">
    <property type="entry name" value="Kinesin_motor_CS"/>
</dbReference>
<dbReference type="InterPro" id="IPR027417">
    <property type="entry name" value="P-loop_NTPase"/>
</dbReference>
<keyword evidence="8" id="KW-0206">Cytoskeleton</keyword>
<evidence type="ECO:0000256" key="5">
    <source>
        <dbReference type="ARBA" id="ARBA00022840"/>
    </source>
</evidence>
<feature type="region of interest" description="Disordered" evidence="12">
    <location>
        <begin position="1"/>
        <end position="46"/>
    </location>
</feature>
<evidence type="ECO:0000313" key="15">
    <source>
        <dbReference type="Proteomes" id="UP001301350"/>
    </source>
</evidence>
<dbReference type="FunFam" id="3.40.850.10:FF:000019">
    <property type="entry name" value="Kinesin-like protein KIN-5D"/>
    <property type="match status" value="1"/>
</dbReference>
<organism evidence="14 15">
    <name type="scientific">Cyanidium caldarium</name>
    <name type="common">Red alga</name>
    <dbReference type="NCBI Taxonomy" id="2771"/>
    <lineage>
        <taxon>Eukaryota</taxon>
        <taxon>Rhodophyta</taxon>
        <taxon>Bangiophyceae</taxon>
        <taxon>Cyanidiales</taxon>
        <taxon>Cyanidiaceae</taxon>
        <taxon>Cyanidium</taxon>
    </lineage>
</organism>
<dbReference type="AlphaFoldDB" id="A0AAV9J0V6"/>
<proteinExistence type="inferred from homology"/>
<dbReference type="InterPro" id="IPR001752">
    <property type="entry name" value="Kinesin_motor_dom"/>
</dbReference>
<dbReference type="Gene3D" id="3.40.850.10">
    <property type="entry name" value="Kinesin motor domain"/>
    <property type="match status" value="1"/>
</dbReference>
<evidence type="ECO:0000256" key="10">
    <source>
        <dbReference type="ARBA" id="ARBA00034704"/>
    </source>
</evidence>
<dbReference type="GO" id="GO:0003777">
    <property type="term" value="F:microtubule motor activity"/>
    <property type="evidence" value="ECO:0007669"/>
    <property type="project" value="InterPro"/>
</dbReference>
<dbReference type="GO" id="GO:0008017">
    <property type="term" value="F:microtubule binding"/>
    <property type="evidence" value="ECO:0007669"/>
    <property type="project" value="InterPro"/>
</dbReference>
<dbReference type="GO" id="GO:0007010">
    <property type="term" value="P:cytoskeleton organization"/>
    <property type="evidence" value="ECO:0007669"/>
    <property type="project" value="UniProtKB-ARBA"/>
</dbReference>
<evidence type="ECO:0000256" key="8">
    <source>
        <dbReference type="ARBA" id="ARBA00023212"/>
    </source>
</evidence>
<feature type="compositionally biased region" description="Low complexity" evidence="12">
    <location>
        <begin position="1055"/>
        <end position="1070"/>
    </location>
</feature>
<keyword evidence="2" id="KW-0963">Cytoplasm</keyword>
<evidence type="ECO:0000256" key="1">
    <source>
        <dbReference type="ARBA" id="ARBA00004245"/>
    </source>
</evidence>
<evidence type="ECO:0000256" key="6">
    <source>
        <dbReference type="ARBA" id="ARBA00023054"/>
    </source>
</evidence>
<dbReference type="GO" id="GO:0007018">
    <property type="term" value="P:microtubule-based movement"/>
    <property type="evidence" value="ECO:0007669"/>
    <property type="project" value="InterPro"/>
</dbReference>
<dbReference type="PRINTS" id="PR00380">
    <property type="entry name" value="KINESINHEAVY"/>
</dbReference>
<evidence type="ECO:0000256" key="4">
    <source>
        <dbReference type="ARBA" id="ARBA00022741"/>
    </source>
</evidence>
<dbReference type="EMBL" id="JANCYW010000015">
    <property type="protein sequence ID" value="KAK4538036.1"/>
    <property type="molecule type" value="Genomic_DNA"/>
</dbReference>
<dbReference type="Pfam" id="PF00225">
    <property type="entry name" value="Kinesin"/>
    <property type="match status" value="1"/>
</dbReference>
<sequence>MDKENVPGATLAANAAASADETATTSLPPKSTSVRPPDASFDGSRPQDAVRVLVRVRPVSKLELERSQRTCVSVDANGASLSIGAAPDARRFTYDAVMGPEVTQLQVFHAVGKPIADSCLEGYNGTIFAYGQTGSGKTYSMCGPGALRQAPAAADNDETRGLMPRMFEYLFAAMARKQRDDPSAKFLVRCSYLEVYNEVVTDLLDPAASNLAVREDLRSGVSVDGLTEETVASAEDCLRLLERGCAHRHIGSTSMNEESSRSHSVFIMMMESEHTDEAQVTKRTTARLNMVDLAGSERQKLARTSGQLLREAGNINRSLSALGNVINALVDVANGKERHIHYRDSKLTFLLKDSLGGNTKTRMIATVSPSDQNFAETLSTLKFAQRAKLIKNQAVVNEDWAGADVRALQAELQRLRRQLQIAHGTAGGAAEAAHTDARVAQLEQLLCEALERNKQSQDEARHFEKQVEALKLLCVKRDKALQNSRMVLRLRDAALARARSGDGAAAAPDAAERAAEVELLREQLEHHPEVTRYAADNMRLQQRVRQLEQWYGEREGADCRALRKTEHFVEQLRGALEAAVADKRALEQRWEQLSQVDGAECAANPAAQNRFIALELYKWREREQYDQRWEEAAADARRYRVRAEQAESETVAQRECLTQLEQLLADKRAECAELETALETLKIRADEHTSTEDKVAALTDELREARERAIALEREMQRVELEREALREAGRAREQRLQEHEASRDAAARERDAALAQRDEVAASVERERATAAQRQEQLVAEHQAQVAQLECRLARERHQSDERLAQLQRLQDQAEQWADEARFHQQQTQRLEAELREHDTALQRVRDEVAAVSARYELAQQQLLAASDTQAQWRDALEEVATLRQQQREWETQRETQARECEAQRQREQQLTQQLEALRDAERRLLEQLRQARAGAADAESQAQEAQREWESWRARAAQHEAQEQARRAQEQAAQEEAAAQMRQLLQQLQQKQAALCDAQAALAEAEARWQGERTQLQREKSTAMEQQRGQLQQLQEQLQQSQRALEQARADIARQQQQRQQSDSAQLQELRAKEQHYRTLATEWERQRQQRSRELADLQQRLAAAEGEARMRCDAQADAQREIARLRKQLELESRRRLESHQAAGTVQLQLAQVRSQLATQQREHEASTQEMQAVQTRLADAERAFHQTQLELQRWRDSCARLEEENRKLGGHHNLKQRIHHHIKVKEENAALRRERERLLEELEGRRSGRSPPA</sequence>
<feature type="region of interest" description="Disordered" evidence="12">
    <location>
        <begin position="732"/>
        <end position="760"/>
    </location>
</feature>
<reference evidence="14 15" key="1">
    <citation type="submission" date="2022-07" db="EMBL/GenBank/DDBJ databases">
        <title>Genome-wide signatures of adaptation to extreme environments.</title>
        <authorList>
            <person name="Cho C.H."/>
            <person name="Yoon H.S."/>
        </authorList>
    </citation>
    <scope>NUCLEOTIDE SEQUENCE [LARGE SCALE GENOMIC DNA]</scope>
    <source>
        <strain evidence="14 15">DBV 063 E5</strain>
    </source>
</reference>
<keyword evidence="15" id="KW-1185">Reference proteome</keyword>
<dbReference type="GO" id="GO:0005874">
    <property type="term" value="C:microtubule"/>
    <property type="evidence" value="ECO:0007669"/>
    <property type="project" value="UniProtKB-KW"/>
</dbReference>
<evidence type="ECO:0000313" key="14">
    <source>
        <dbReference type="EMBL" id="KAK4538036.1"/>
    </source>
</evidence>
<dbReference type="PANTHER" id="PTHR37739">
    <property type="entry name" value="KINESIN-LIKE PROTEIN KIN-12D"/>
    <property type="match status" value="1"/>
</dbReference>
<name>A0AAV9J0V6_CYACA</name>
<evidence type="ECO:0000256" key="2">
    <source>
        <dbReference type="ARBA" id="ARBA00022490"/>
    </source>
</evidence>
<evidence type="ECO:0000256" key="11">
    <source>
        <dbReference type="PROSITE-ProRule" id="PRU00283"/>
    </source>
</evidence>